<dbReference type="InterPro" id="IPR006175">
    <property type="entry name" value="YjgF/YER057c/UK114"/>
</dbReference>
<evidence type="ECO:0008006" key="4">
    <source>
        <dbReference type="Google" id="ProtNLM"/>
    </source>
</evidence>
<comment type="caution">
    <text evidence="2">The sequence shown here is derived from an EMBL/GenBank/DDBJ whole genome shotgun (WGS) entry which is preliminary data.</text>
</comment>
<comment type="similarity">
    <text evidence="1">Belongs to the RutC family.</text>
</comment>
<dbReference type="Pfam" id="PF01042">
    <property type="entry name" value="Ribonuc_L-PSP"/>
    <property type="match status" value="1"/>
</dbReference>
<dbReference type="GO" id="GO:0019239">
    <property type="term" value="F:deaminase activity"/>
    <property type="evidence" value="ECO:0007669"/>
    <property type="project" value="TreeGrafter"/>
</dbReference>
<organism evidence="2 3">
    <name type="scientific">Candidatus Roizmanbacteria bacterium RIFCSPLOWO2_01_FULL_45_11</name>
    <dbReference type="NCBI Taxonomy" id="1802070"/>
    <lineage>
        <taxon>Bacteria</taxon>
        <taxon>Candidatus Roizmaniibacteriota</taxon>
    </lineage>
</organism>
<dbReference type="PROSITE" id="PS01094">
    <property type="entry name" value="UPF0076"/>
    <property type="match status" value="1"/>
</dbReference>
<evidence type="ECO:0000256" key="1">
    <source>
        <dbReference type="ARBA" id="ARBA00010552"/>
    </source>
</evidence>
<dbReference type="EMBL" id="MGAU01000066">
    <property type="protein sequence ID" value="OGK53186.1"/>
    <property type="molecule type" value="Genomic_DNA"/>
</dbReference>
<sequence length="123" mass="13325">MKYITTDKAPAAIGPYSQAIDANGTVYCSGQLGIQPKTGELKEGITEQTIQAMSNIRAVLEEAHCTFDNVVKTTIYLTDLSHLQIVNEIYGSYFPNHKPARVTIQVAALPKGALIEIECVAVT</sequence>
<dbReference type="InterPro" id="IPR006056">
    <property type="entry name" value="RidA"/>
</dbReference>
<dbReference type="CDD" id="cd00448">
    <property type="entry name" value="YjgF_YER057c_UK114_family"/>
    <property type="match status" value="1"/>
</dbReference>
<evidence type="ECO:0000313" key="2">
    <source>
        <dbReference type="EMBL" id="OGK53186.1"/>
    </source>
</evidence>
<accession>A0A1F7JC38</accession>
<dbReference type="FunFam" id="3.30.1330.40:FF:000001">
    <property type="entry name" value="L-PSP family endoribonuclease"/>
    <property type="match status" value="1"/>
</dbReference>
<dbReference type="SUPFAM" id="SSF55298">
    <property type="entry name" value="YjgF-like"/>
    <property type="match status" value="1"/>
</dbReference>
<dbReference type="NCBIfam" id="TIGR00004">
    <property type="entry name" value="Rid family detoxifying hydrolase"/>
    <property type="match status" value="1"/>
</dbReference>
<name>A0A1F7JC38_9BACT</name>
<reference evidence="2 3" key="1">
    <citation type="journal article" date="2016" name="Nat. Commun.">
        <title>Thousands of microbial genomes shed light on interconnected biogeochemical processes in an aquifer system.</title>
        <authorList>
            <person name="Anantharaman K."/>
            <person name="Brown C.T."/>
            <person name="Hug L.A."/>
            <person name="Sharon I."/>
            <person name="Castelle C.J."/>
            <person name="Probst A.J."/>
            <person name="Thomas B.C."/>
            <person name="Singh A."/>
            <person name="Wilkins M.J."/>
            <person name="Karaoz U."/>
            <person name="Brodie E.L."/>
            <person name="Williams K.H."/>
            <person name="Hubbard S.S."/>
            <person name="Banfield J.F."/>
        </authorList>
    </citation>
    <scope>NUCLEOTIDE SEQUENCE [LARGE SCALE GENOMIC DNA]</scope>
</reference>
<dbReference type="InterPro" id="IPR035959">
    <property type="entry name" value="RutC-like_sf"/>
</dbReference>
<dbReference type="GO" id="GO:0005829">
    <property type="term" value="C:cytosol"/>
    <property type="evidence" value="ECO:0007669"/>
    <property type="project" value="TreeGrafter"/>
</dbReference>
<dbReference type="InterPro" id="IPR019897">
    <property type="entry name" value="RidA_CS"/>
</dbReference>
<dbReference type="Proteomes" id="UP000178486">
    <property type="component" value="Unassembled WGS sequence"/>
</dbReference>
<dbReference type="PANTHER" id="PTHR11803">
    <property type="entry name" value="2-IMINOBUTANOATE/2-IMINOPROPANOATE DEAMINASE RIDA"/>
    <property type="match status" value="1"/>
</dbReference>
<dbReference type="PANTHER" id="PTHR11803:SF58">
    <property type="entry name" value="PROTEIN HMF1-RELATED"/>
    <property type="match status" value="1"/>
</dbReference>
<gene>
    <name evidence="2" type="ORF">A3B56_02185</name>
</gene>
<evidence type="ECO:0000313" key="3">
    <source>
        <dbReference type="Proteomes" id="UP000178486"/>
    </source>
</evidence>
<protein>
    <recommendedName>
        <fullName evidence="4">Reactive intermediate/imine deaminase</fullName>
    </recommendedName>
</protein>
<dbReference type="Gene3D" id="3.30.1330.40">
    <property type="entry name" value="RutC-like"/>
    <property type="match status" value="1"/>
</dbReference>
<dbReference type="AlphaFoldDB" id="A0A1F7JC38"/>
<proteinExistence type="inferred from homology"/>